<feature type="compositionally biased region" description="Low complexity" evidence="1">
    <location>
        <begin position="319"/>
        <end position="328"/>
    </location>
</feature>
<gene>
    <name evidence="3" type="ORF">PCASD_15426</name>
</gene>
<feature type="region of interest" description="Disordered" evidence="1">
    <location>
        <begin position="231"/>
        <end position="335"/>
    </location>
</feature>
<dbReference type="AlphaFoldDB" id="A0A2N5U257"/>
<reference evidence="3 4" key="1">
    <citation type="submission" date="2017-11" db="EMBL/GenBank/DDBJ databases">
        <title>De novo assembly and phasing of dikaryotic genomes from two isolates of Puccinia coronata f. sp. avenae, the causal agent of oat crown rust.</title>
        <authorList>
            <person name="Miller M.E."/>
            <person name="Zhang Y."/>
            <person name="Omidvar V."/>
            <person name="Sperschneider J."/>
            <person name="Schwessinger B."/>
            <person name="Raley C."/>
            <person name="Palmer J.M."/>
            <person name="Garnica D."/>
            <person name="Upadhyaya N."/>
            <person name="Rathjen J."/>
            <person name="Taylor J.M."/>
            <person name="Park R.F."/>
            <person name="Dodds P.N."/>
            <person name="Hirsch C.D."/>
            <person name="Kianian S.F."/>
            <person name="Figueroa M."/>
        </authorList>
    </citation>
    <scope>NUCLEOTIDE SEQUENCE [LARGE SCALE GENOMIC DNA]</scope>
    <source>
        <strain evidence="3">12SD80</strain>
    </source>
</reference>
<dbReference type="SMART" id="SM00667">
    <property type="entry name" value="LisH"/>
    <property type="match status" value="1"/>
</dbReference>
<evidence type="ECO:0000313" key="4">
    <source>
        <dbReference type="Proteomes" id="UP000235392"/>
    </source>
</evidence>
<feature type="compositionally biased region" description="Polar residues" evidence="1">
    <location>
        <begin position="85"/>
        <end position="101"/>
    </location>
</feature>
<name>A0A2N5U257_9BASI</name>
<dbReference type="SMART" id="SM00757">
    <property type="entry name" value="CRA"/>
    <property type="match status" value="1"/>
</dbReference>
<dbReference type="PROSITE" id="PS50896">
    <property type="entry name" value="LISH"/>
    <property type="match status" value="1"/>
</dbReference>
<dbReference type="Pfam" id="PF10607">
    <property type="entry name" value="CTLH"/>
    <property type="match status" value="1"/>
</dbReference>
<evidence type="ECO:0000256" key="1">
    <source>
        <dbReference type="SAM" id="MobiDB-lite"/>
    </source>
</evidence>
<dbReference type="InterPro" id="IPR013144">
    <property type="entry name" value="CRA_dom"/>
</dbReference>
<evidence type="ECO:0000259" key="2">
    <source>
        <dbReference type="SMART" id="SM00757"/>
    </source>
</evidence>
<dbReference type="InterPro" id="IPR006594">
    <property type="entry name" value="LisH"/>
</dbReference>
<feature type="compositionally biased region" description="Low complexity" evidence="1">
    <location>
        <begin position="285"/>
        <end position="303"/>
    </location>
</feature>
<feature type="region of interest" description="Disordered" evidence="1">
    <location>
        <begin position="371"/>
        <end position="457"/>
    </location>
</feature>
<proteinExistence type="predicted"/>
<feature type="compositionally biased region" description="Polar residues" evidence="1">
    <location>
        <begin position="9"/>
        <end position="25"/>
    </location>
</feature>
<feature type="domain" description="CRA" evidence="2">
    <location>
        <begin position="457"/>
        <end position="560"/>
    </location>
</feature>
<feature type="compositionally biased region" description="Low complexity" evidence="1">
    <location>
        <begin position="442"/>
        <end position="457"/>
    </location>
</feature>
<feature type="compositionally biased region" description="Basic and acidic residues" evidence="1">
    <location>
        <begin position="376"/>
        <end position="385"/>
    </location>
</feature>
<dbReference type="Proteomes" id="UP000235392">
    <property type="component" value="Unassembled WGS sequence"/>
</dbReference>
<sequence>MSHRYLTDPSLSSTNHALHSSTTNPAMLLNEYGPRRPTDPVEMRRLVLDYLCHHCFVDTASAFARESASNCNESRSEIMSDGPAHTTSKSVSGGDQSHQSTLAVKDTVVERTVRFDTDDDGDAEMGDLADVSCSRALPHPDTTTSTGISANAEGVALHPTNDTSLNHEMTEDPLFNRPAESYPDWTAQDIQTTRIRLAIKEYIVAGKIKEAIKLIETHFPAVLGATLTTRSGGSGLPSPSIHSQNLGPLPTRNHGNSNGQIPSHILAQRKNRSSLANRPLRGTLSSRSGMNSSTPSSTSPNQSLNDPRQGPSKPNDSGATTTAPTPSSDLIPSHSHLSHGAFGSLNPAHVALNLQIQFFVEFVRSISQSQPVHSNGVEHDGESHARGSSVGPSTENAHATNGKMSEHAVRRLGGSSPTSHSGAAATAASNGMGTDLSNSVGALSDDTSTTSSSVSTRTTSLALSLPHCRALHDYVHQLPEPTERAIFAKELENVAGLLAYVDPWDSPVRKYLDQSRRDLLAHRVNAAILVHLGRSPTSILQLVAQQTCFTWSMLNELDEQIPCPTSEDKSRTKPISFFNLHEFVRLNDFGDSQGCSATTISSTTAQQP</sequence>
<accession>A0A2N5U257</accession>
<feature type="region of interest" description="Disordered" evidence="1">
    <location>
        <begin position="74"/>
        <end position="101"/>
    </location>
</feature>
<dbReference type="PANTHER" id="PTHR12864">
    <property type="entry name" value="RAN BINDING PROTEIN 9-RELATED"/>
    <property type="match status" value="1"/>
</dbReference>
<dbReference type="InterPro" id="IPR024964">
    <property type="entry name" value="CTLH/CRA"/>
</dbReference>
<comment type="caution">
    <text evidence="3">The sequence shown here is derived from an EMBL/GenBank/DDBJ whole genome shotgun (WGS) entry which is preliminary data.</text>
</comment>
<feature type="compositionally biased region" description="Low complexity" evidence="1">
    <location>
        <begin position="413"/>
        <end position="434"/>
    </location>
</feature>
<feature type="compositionally biased region" description="Polar residues" evidence="1">
    <location>
        <begin position="390"/>
        <end position="403"/>
    </location>
</feature>
<protein>
    <recommendedName>
        <fullName evidence="2">CRA domain-containing protein</fullName>
    </recommendedName>
</protein>
<organism evidence="3 4">
    <name type="scientific">Puccinia coronata f. sp. avenae</name>
    <dbReference type="NCBI Taxonomy" id="200324"/>
    <lineage>
        <taxon>Eukaryota</taxon>
        <taxon>Fungi</taxon>
        <taxon>Dikarya</taxon>
        <taxon>Basidiomycota</taxon>
        <taxon>Pucciniomycotina</taxon>
        <taxon>Pucciniomycetes</taxon>
        <taxon>Pucciniales</taxon>
        <taxon>Pucciniaceae</taxon>
        <taxon>Puccinia</taxon>
    </lineage>
</organism>
<evidence type="ECO:0000313" key="3">
    <source>
        <dbReference type="EMBL" id="PLW31821.1"/>
    </source>
</evidence>
<feature type="region of interest" description="Disordered" evidence="1">
    <location>
        <begin position="1"/>
        <end position="33"/>
    </location>
</feature>
<dbReference type="EMBL" id="PGCI01000259">
    <property type="protein sequence ID" value="PLW31821.1"/>
    <property type="molecule type" value="Genomic_DNA"/>
</dbReference>
<dbReference type="InterPro" id="IPR050618">
    <property type="entry name" value="Ubq-SigPath_Reg"/>
</dbReference>